<protein>
    <submittedName>
        <fullName evidence="1">Uncharacterized protein</fullName>
    </submittedName>
</protein>
<dbReference type="EMBL" id="BARU01016885">
    <property type="protein sequence ID" value="GAH53745.1"/>
    <property type="molecule type" value="Genomic_DNA"/>
</dbReference>
<sequence>ANMPLERQLSSSIQHDIALGSLSVVLEFLIRRQNTVLRFEK</sequence>
<comment type="caution">
    <text evidence="1">The sequence shown here is derived from an EMBL/GenBank/DDBJ whole genome shotgun (WGS) entry which is preliminary data.</text>
</comment>
<gene>
    <name evidence="1" type="ORF">S03H2_28035</name>
</gene>
<organism evidence="1">
    <name type="scientific">marine sediment metagenome</name>
    <dbReference type="NCBI Taxonomy" id="412755"/>
    <lineage>
        <taxon>unclassified sequences</taxon>
        <taxon>metagenomes</taxon>
        <taxon>ecological metagenomes</taxon>
    </lineage>
</organism>
<evidence type="ECO:0000313" key="1">
    <source>
        <dbReference type="EMBL" id="GAH53745.1"/>
    </source>
</evidence>
<name>X1H9I8_9ZZZZ</name>
<feature type="non-terminal residue" evidence="1">
    <location>
        <position position="1"/>
    </location>
</feature>
<reference evidence="1" key="1">
    <citation type="journal article" date="2014" name="Front. Microbiol.">
        <title>High frequency of phylogenetically diverse reductive dehalogenase-homologous genes in deep subseafloor sedimentary metagenomes.</title>
        <authorList>
            <person name="Kawai M."/>
            <person name="Futagami T."/>
            <person name="Toyoda A."/>
            <person name="Takaki Y."/>
            <person name="Nishi S."/>
            <person name="Hori S."/>
            <person name="Arai W."/>
            <person name="Tsubouchi T."/>
            <person name="Morono Y."/>
            <person name="Uchiyama I."/>
            <person name="Ito T."/>
            <person name="Fujiyama A."/>
            <person name="Inagaki F."/>
            <person name="Takami H."/>
        </authorList>
    </citation>
    <scope>NUCLEOTIDE SEQUENCE</scope>
    <source>
        <strain evidence="1">Expedition CK06-06</strain>
    </source>
</reference>
<accession>X1H9I8</accession>
<proteinExistence type="predicted"/>
<dbReference type="AlphaFoldDB" id="X1H9I8"/>